<name>A0A2Z2M8F1_THEGO</name>
<evidence type="ECO:0000313" key="2">
    <source>
        <dbReference type="Proteomes" id="UP000250134"/>
    </source>
</evidence>
<dbReference type="KEGG" id="tgg:A3K92_09050"/>
<sequence length="407" mass="45153">MKILASGPVEKVLNERSHNREWAEYLKNDKNVLKSIPTPIVIYFTKDNNIGVGTPKGGKLTSTVEVHLQEIPKLKFDGTSTSPVQSLNVSGDVLSECPKDYVPVSDRYCILDTTDQVVYGSNAKTEIVTEWVPFMGLEVQTSGSTPISSIGASWGILLDHTSVATYTISIVNIPIVTFGDPYSGESLYITYGPRGGLYTDDGYVERYINLPLKYLIFKMELLGYDRYTGEHLHIPIMGTYPLEILLTGEYILENDEHLNRQITPSEGPTGAILTNHLIQTEFPKDMQEAEEIVKTDKIRAYTNVVFEFQGGSPHSFYSVPIGELGITKTLELGEVTVPLSLTFSYEEKSTSAITYALHITGGSPNTRYKIIIRKRDVKLPVEGDVELGMYFTKILSTTPAPDPNPLP</sequence>
<reference evidence="1 2" key="1">
    <citation type="submission" date="2016-03" db="EMBL/GenBank/DDBJ databases">
        <title>Complete genome sequence of Thermococcus gorgonarius.</title>
        <authorList>
            <person name="Oger P.M."/>
        </authorList>
    </citation>
    <scope>NUCLEOTIDE SEQUENCE [LARGE SCALE GENOMIC DNA]</scope>
    <source>
        <strain evidence="1 2">W-12</strain>
    </source>
</reference>
<dbReference type="AlphaFoldDB" id="A0A2Z2M8F1"/>
<dbReference type="EMBL" id="CP014855">
    <property type="protein sequence ID" value="ASJ01619.1"/>
    <property type="molecule type" value="Genomic_DNA"/>
</dbReference>
<dbReference type="Proteomes" id="UP000250134">
    <property type="component" value="Chromosome"/>
</dbReference>
<evidence type="ECO:0000313" key="1">
    <source>
        <dbReference type="EMBL" id="ASJ01619.1"/>
    </source>
</evidence>
<keyword evidence="2" id="KW-1185">Reference proteome</keyword>
<proteinExistence type="predicted"/>
<protein>
    <submittedName>
        <fullName evidence="1">Uncharacterized protein</fullName>
    </submittedName>
</protein>
<accession>A0A2Z2M8F1</accession>
<gene>
    <name evidence="1" type="ORF">A3K92_09050</name>
</gene>
<organism evidence="1 2">
    <name type="scientific">Thermococcus gorgonarius</name>
    <dbReference type="NCBI Taxonomy" id="71997"/>
    <lineage>
        <taxon>Archaea</taxon>
        <taxon>Methanobacteriati</taxon>
        <taxon>Methanobacteriota</taxon>
        <taxon>Thermococci</taxon>
        <taxon>Thermococcales</taxon>
        <taxon>Thermococcaceae</taxon>
        <taxon>Thermococcus</taxon>
    </lineage>
</organism>